<keyword evidence="5" id="KW-1185">Reference proteome</keyword>
<accession>A0ABN8X3R7</accession>
<dbReference type="EMBL" id="OX458333">
    <property type="protein sequence ID" value="CAI8854852.1"/>
    <property type="molecule type" value="Genomic_DNA"/>
</dbReference>
<proteinExistence type="predicted"/>
<feature type="transmembrane region" description="Helical" evidence="3">
    <location>
        <begin position="13"/>
        <end position="31"/>
    </location>
</feature>
<dbReference type="Proteomes" id="UP001162030">
    <property type="component" value="Chromosome"/>
</dbReference>
<sequence length="533" mass="59465">MDSLTEGLMLARTYWYILATMALTLAVVFWWDQVRYFFMRLGVWFPLAGTIASESRKPHIRSRETDGVVWYKSEEALCARFYAHYISFTKDAAFFDKCADYLNKADERGRRPKSLPMWIGTIILVLLEAYIFSLVLVPFMDNRVSSNQAIFAAWGLAIMIAVILVTVTHMMGWEIHRNALLKKARTWYENARRDHSAKALKPSGRIDLDRTYEDNDEPEYIQIVNRVPHNASVRGGWVLTVVAVTLITIFAVGAYWIRSLTINELETGQVNNSPFTQQGGLDSGGTMSLFDLPQEAQNDGQAADERANSEILSARIQAYKTTFAILSVIFVGIQIVGVMVGFFRSFAGKQSKDAAKFIGRFNSAEEFAAYYEQKRERIAADAQAALDALHQRIEQRHVLAGSDGSGFMRGTFDHYVRMRRLNKYRDRLGDEKQRLELEREHAARAVAATPHPAPQAPATAPAAHAEAAPMPDPAPASETESLIAGLGDLTLYSEQELLEIAKELGIDAALLQRKQKVQAAIARARGGHAGGVA</sequence>
<protein>
    <submittedName>
        <fullName evidence="4">Uncharacterized protein</fullName>
    </submittedName>
</protein>
<feature type="region of interest" description="Disordered" evidence="2">
    <location>
        <begin position="447"/>
        <end position="478"/>
    </location>
</feature>
<feature type="transmembrane region" description="Helical" evidence="3">
    <location>
        <begin position="236"/>
        <end position="257"/>
    </location>
</feature>
<feature type="transmembrane region" description="Helical" evidence="3">
    <location>
        <begin position="151"/>
        <end position="173"/>
    </location>
</feature>
<keyword evidence="3" id="KW-1133">Transmembrane helix</keyword>
<keyword evidence="1" id="KW-0175">Coiled coil</keyword>
<name>A0ABN8X3R7_9GAMM</name>
<evidence type="ECO:0000256" key="1">
    <source>
        <dbReference type="SAM" id="Coils"/>
    </source>
</evidence>
<feature type="transmembrane region" description="Helical" evidence="3">
    <location>
        <begin position="117"/>
        <end position="139"/>
    </location>
</feature>
<evidence type="ECO:0000256" key="2">
    <source>
        <dbReference type="SAM" id="MobiDB-lite"/>
    </source>
</evidence>
<dbReference type="RefSeq" id="WP_317963211.1">
    <property type="nucleotide sequence ID" value="NZ_OX458333.1"/>
</dbReference>
<organism evidence="4 5">
    <name type="scientific">Methylocaldum szegediense</name>
    <dbReference type="NCBI Taxonomy" id="73780"/>
    <lineage>
        <taxon>Bacteria</taxon>
        <taxon>Pseudomonadati</taxon>
        <taxon>Pseudomonadota</taxon>
        <taxon>Gammaproteobacteria</taxon>
        <taxon>Methylococcales</taxon>
        <taxon>Methylococcaceae</taxon>
        <taxon>Methylocaldum</taxon>
    </lineage>
</organism>
<feature type="transmembrane region" description="Helical" evidence="3">
    <location>
        <begin position="323"/>
        <end position="343"/>
    </location>
</feature>
<evidence type="ECO:0000256" key="3">
    <source>
        <dbReference type="SAM" id="Phobius"/>
    </source>
</evidence>
<keyword evidence="3" id="KW-0472">Membrane</keyword>
<reference evidence="4 5" key="1">
    <citation type="submission" date="2023-03" db="EMBL/GenBank/DDBJ databases">
        <authorList>
            <person name="Pearce D."/>
        </authorList>
    </citation>
    <scope>NUCLEOTIDE SEQUENCE [LARGE SCALE GENOMIC DNA]</scope>
    <source>
        <strain evidence="4">Msz</strain>
    </source>
</reference>
<feature type="coiled-coil region" evidence="1">
    <location>
        <begin position="418"/>
        <end position="445"/>
    </location>
</feature>
<evidence type="ECO:0000313" key="5">
    <source>
        <dbReference type="Proteomes" id="UP001162030"/>
    </source>
</evidence>
<keyword evidence="3" id="KW-0812">Transmembrane</keyword>
<feature type="compositionally biased region" description="Low complexity" evidence="2">
    <location>
        <begin position="447"/>
        <end position="469"/>
    </location>
</feature>
<evidence type="ECO:0000313" key="4">
    <source>
        <dbReference type="EMBL" id="CAI8854852.1"/>
    </source>
</evidence>
<gene>
    <name evidence="4" type="ORF">MSZNOR_2582</name>
</gene>